<dbReference type="EC" id="3.1.-.-" evidence="9"/>
<feature type="binding site" evidence="9">
    <location>
        <position position="10"/>
    </location>
    <ligand>
        <name>Mg(2+)</name>
        <dbReference type="ChEBI" id="CHEBI:18420"/>
        <note>catalytic</note>
    </ligand>
</feature>
<dbReference type="EMBL" id="JELX01001600">
    <property type="protein sequence ID" value="KYF58414.1"/>
    <property type="molecule type" value="Genomic_DNA"/>
</dbReference>
<dbReference type="Gene3D" id="3.30.70.240">
    <property type="match status" value="1"/>
</dbReference>
<reference evidence="12 13" key="1">
    <citation type="submission" date="2014-02" db="EMBL/GenBank/DDBJ databases">
        <title>The small core and large imbalanced accessory genome model reveals a collaborative survival strategy of Sorangium cellulosum strains in nature.</title>
        <authorList>
            <person name="Han K."/>
            <person name="Peng R."/>
            <person name="Blom J."/>
            <person name="Li Y.-Z."/>
        </authorList>
    </citation>
    <scope>NUCLEOTIDE SEQUENCE [LARGE SCALE GENOMIC DNA]</scope>
    <source>
        <strain evidence="11 12">So0008-312</strain>
        <strain evidence="10 13">So0157-18</strain>
    </source>
</reference>
<dbReference type="GO" id="GO:0046872">
    <property type="term" value="F:metal ion binding"/>
    <property type="evidence" value="ECO:0007669"/>
    <property type="project" value="UniProtKB-UniRule"/>
</dbReference>
<evidence type="ECO:0000256" key="8">
    <source>
        <dbReference type="ARBA" id="ARBA00023118"/>
    </source>
</evidence>
<protein>
    <recommendedName>
        <fullName evidence="9">CRISPR-associated endoribonuclease Cas2</fullName>
        <ecNumber evidence="9">3.1.-.-</ecNumber>
    </recommendedName>
</protein>
<keyword evidence="8 9" id="KW-0051">Antiviral defense</keyword>
<evidence type="ECO:0000313" key="10">
    <source>
        <dbReference type="EMBL" id="KYF58414.1"/>
    </source>
</evidence>
<keyword evidence="4 9" id="KW-0479">Metal-binding</keyword>
<evidence type="ECO:0000256" key="6">
    <source>
        <dbReference type="ARBA" id="ARBA00022801"/>
    </source>
</evidence>
<dbReference type="CDD" id="cd09725">
    <property type="entry name" value="Cas2_I_II_III"/>
    <property type="match status" value="1"/>
</dbReference>
<name>A0A150PRU8_SORCE</name>
<evidence type="ECO:0000256" key="3">
    <source>
        <dbReference type="ARBA" id="ARBA00022722"/>
    </source>
</evidence>
<keyword evidence="3 9" id="KW-0540">Nuclease</keyword>
<dbReference type="InterPro" id="IPR019199">
    <property type="entry name" value="Virulence_VapD/CRISPR_Cas2"/>
</dbReference>
<comment type="cofactor">
    <cofactor evidence="1 9">
        <name>Mg(2+)</name>
        <dbReference type="ChEBI" id="CHEBI:18420"/>
    </cofactor>
</comment>
<evidence type="ECO:0000256" key="7">
    <source>
        <dbReference type="ARBA" id="ARBA00022842"/>
    </source>
</evidence>
<evidence type="ECO:0000256" key="1">
    <source>
        <dbReference type="ARBA" id="ARBA00001946"/>
    </source>
</evidence>
<evidence type="ECO:0000313" key="13">
    <source>
        <dbReference type="Proteomes" id="UP000075604"/>
    </source>
</evidence>
<comment type="function">
    <text evidence="9">CRISPR (clustered regularly interspaced short palindromic repeat), is an adaptive immune system that provides protection against mobile genetic elements (viruses, transposable elements and conjugative plasmids). CRISPR clusters contain sequences complementary to antecedent mobile elements and target invading nucleic acids. CRISPR clusters are transcribed and processed into CRISPR RNA (crRNA). Functions as a ssRNA-specific endoribonuclease. Involved in the integration of spacer DNA into the CRISPR cassette.</text>
</comment>
<dbReference type="NCBIfam" id="TIGR01573">
    <property type="entry name" value="cas2"/>
    <property type="match status" value="1"/>
</dbReference>
<dbReference type="Proteomes" id="UP000075260">
    <property type="component" value="Unassembled WGS sequence"/>
</dbReference>
<evidence type="ECO:0000256" key="9">
    <source>
        <dbReference type="HAMAP-Rule" id="MF_01471"/>
    </source>
</evidence>
<evidence type="ECO:0000256" key="5">
    <source>
        <dbReference type="ARBA" id="ARBA00022759"/>
    </source>
</evidence>
<dbReference type="SUPFAM" id="SSF143430">
    <property type="entry name" value="TTP0101/SSO1404-like"/>
    <property type="match status" value="1"/>
</dbReference>
<dbReference type="Proteomes" id="UP000075604">
    <property type="component" value="Unassembled WGS sequence"/>
</dbReference>
<sequence>MRQSYIVSYDVCDPKRLRKIFKAMRGYGDWLQLSVWQCELSRRELVELRRDLGQIIDAKVDQVLIIDIGPANGRGLSAIASLGRAYVPSERVAVVV</sequence>
<comment type="similarity">
    <text evidence="2 9">Belongs to the CRISPR-associated endoribonuclease Cas2 protein family.</text>
</comment>
<keyword evidence="6 9" id="KW-0378">Hydrolase</keyword>
<evidence type="ECO:0000256" key="4">
    <source>
        <dbReference type="ARBA" id="ARBA00022723"/>
    </source>
</evidence>
<dbReference type="OrthoDB" id="9798176at2"/>
<dbReference type="InterPro" id="IPR021127">
    <property type="entry name" value="CRISPR_associated_Cas2"/>
</dbReference>
<dbReference type="GO" id="GO:0051607">
    <property type="term" value="P:defense response to virus"/>
    <property type="evidence" value="ECO:0007669"/>
    <property type="project" value="UniProtKB-UniRule"/>
</dbReference>
<evidence type="ECO:0000313" key="11">
    <source>
        <dbReference type="EMBL" id="KYF61573.1"/>
    </source>
</evidence>
<gene>
    <name evidence="9" type="primary">cas2</name>
    <name evidence="10" type="ORF">BE04_19310</name>
    <name evidence="11" type="ORF">BE15_24040</name>
</gene>
<dbReference type="GO" id="GO:0043571">
    <property type="term" value="P:maintenance of CRISPR repeat elements"/>
    <property type="evidence" value="ECO:0007669"/>
    <property type="project" value="UniProtKB-UniRule"/>
</dbReference>
<keyword evidence="7 9" id="KW-0460">Magnesium</keyword>
<comment type="caution">
    <text evidence="10">The sequence shown here is derived from an EMBL/GenBank/DDBJ whole genome shotgun (WGS) entry which is preliminary data.</text>
</comment>
<accession>A0A150PRU8</accession>
<keyword evidence="5 9" id="KW-0255">Endonuclease</keyword>
<dbReference type="GO" id="GO:0016787">
    <property type="term" value="F:hydrolase activity"/>
    <property type="evidence" value="ECO:0007669"/>
    <property type="project" value="UniProtKB-KW"/>
</dbReference>
<dbReference type="GO" id="GO:0004521">
    <property type="term" value="F:RNA endonuclease activity"/>
    <property type="evidence" value="ECO:0007669"/>
    <property type="project" value="InterPro"/>
</dbReference>
<proteinExistence type="inferred from homology"/>
<dbReference type="Pfam" id="PF09827">
    <property type="entry name" value="CRISPR_Cas2"/>
    <property type="match status" value="1"/>
</dbReference>
<dbReference type="PANTHER" id="PTHR34405">
    <property type="entry name" value="CRISPR-ASSOCIATED ENDORIBONUCLEASE CAS2"/>
    <property type="match status" value="1"/>
</dbReference>
<dbReference type="HAMAP" id="MF_01471">
    <property type="entry name" value="Cas2"/>
    <property type="match status" value="1"/>
</dbReference>
<dbReference type="RefSeq" id="WP_020465159.1">
    <property type="nucleotide sequence ID" value="NZ_CP162579.1"/>
</dbReference>
<evidence type="ECO:0000313" key="12">
    <source>
        <dbReference type="Proteomes" id="UP000075260"/>
    </source>
</evidence>
<evidence type="ECO:0000256" key="2">
    <source>
        <dbReference type="ARBA" id="ARBA00009959"/>
    </source>
</evidence>
<dbReference type="EMBL" id="JEMA01001173">
    <property type="protein sequence ID" value="KYF61573.1"/>
    <property type="molecule type" value="Genomic_DNA"/>
</dbReference>
<dbReference type="PANTHER" id="PTHR34405:SF3">
    <property type="entry name" value="CRISPR-ASSOCIATED ENDORIBONUCLEASE CAS2 3"/>
    <property type="match status" value="1"/>
</dbReference>
<dbReference type="AlphaFoldDB" id="A0A150PRU8"/>
<organism evidence="10 13">
    <name type="scientific">Sorangium cellulosum</name>
    <name type="common">Polyangium cellulosum</name>
    <dbReference type="NCBI Taxonomy" id="56"/>
    <lineage>
        <taxon>Bacteria</taxon>
        <taxon>Pseudomonadati</taxon>
        <taxon>Myxococcota</taxon>
        <taxon>Polyangia</taxon>
        <taxon>Polyangiales</taxon>
        <taxon>Polyangiaceae</taxon>
        <taxon>Sorangium</taxon>
    </lineage>
</organism>
<comment type="subunit">
    <text evidence="9">Homodimer, forms a heterotetramer with a Cas1 homodimer.</text>
</comment>